<feature type="compositionally biased region" description="Acidic residues" evidence="1">
    <location>
        <begin position="1"/>
        <end position="10"/>
    </location>
</feature>
<reference evidence="2" key="1">
    <citation type="submission" date="2020-02" db="EMBL/GenBank/DDBJ databases">
        <authorList>
            <person name="Meier V. D."/>
        </authorList>
    </citation>
    <scope>NUCLEOTIDE SEQUENCE</scope>
    <source>
        <strain evidence="2">AVDCRST_MAG10</strain>
    </source>
</reference>
<protein>
    <submittedName>
        <fullName evidence="2">Uncharacterized protein</fullName>
    </submittedName>
</protein>
<gene>
    <name evidence="2" type="ORF">AVDCRST_MAG10-3684</name>
</gene>
<dbReference type="AlphaFoldDB" id="A0A6J4JFG5"/>
<feature type="region of interest" description="Disordered" evidence="1">
    <location>
        <begin position="113"/>
        <end position="138"/>
    </location>
</feature>
<sequence>MSAAEPEDVWESASPEGLIDWGPTTSVHLPSASSGSTDFAIPDYLWGSREIDGATRTPQAEPAPVLRFPTAVPPPPDVETPSAEHMRFVPATTTVSGSSGQLDAAALDALLEPTQAPPTPTPRRSGHRLRRLLHRRPR</sequence>
<feature type="compositionally biased region" description="Polar residues" evidence="1">
    <location>
        <begin position="23"/>
        <end position="37"/>
    </location>
</feature>
<feature type="compositionally biased region" description="Basic residues" evidence="1">
    <location>
        <begin position="124"/>
        <end position="138"/>
    </location>
</feature>
<feature type="region of interest" description="Disordered" evidence="1">
    <location>
        <begin position="1"/>
        <end position="39"/>
    </location>
</feature>
<name>A0A6J4JFG5_9ACTN</name>
<accession>A0A6J4JFG5</accession>
<evidence type="ECO:0000256" key="1">
    <source>
        <dbReference type="SAM" id="MobiDB-lite"/>
    </source>
</evidence>
<proteinExistence type="predicted"/>
<organism evidence="2">
    <name type="scientific">uncultured Acidimicrobiales bacterium</name>
    <dbReference type="NCBI Taxonomy" id="310071"/>
    <lineage>
        <taxon>Bacteria</taxon>
        <taxon>Bacillati</taxon>
        <taxon>Actinomycetota</taxon>
        <taxon>Acidimicrobiia</taxon>
        <taxon>Acidimicrobiales</taxon>
        <taxon>environmental samples</taxon>
    </lineage>
</organism>
<feature type="region of interest" description="Disordered" evidence="1">
    <location>
        <begin position="52"/>
        <end position="83"/>
    </location>
</feature>
<evidence type="ECO:0000313" key="2">
    <source>
        <dbReference type="EMBL" id="CAA9277523.1"/>
    </source>
</evidence>
<dbReference type="EMBL" id="CADCTB010000221">
    <property type="protein sequence ID" value="CAA9277523.1"/>
    <property type="molecule type" value="Genomic_DNA"/>
</dbReference>